<keyword evidence="2" id="KW-1185">Reference proteome</keyword>
<organism evidence="1 2">
    <name type="scientific">Formosa undariae</name>
    <dbReference type="NCBI Taxonomy" id="1325436"/>
    <lineage>
        <taxon>Bacteria</taxon>
        <taxon>Pseudomonadati</taxon>
        <taxon>Bacteroidota</taxon>
        <taxon>Flavobacteriia</taxon>
        <taxon>Flavobacteriales</taxon>
        <taxon>Flavobacteriaceae</taxon>
        <taxon>Formosa</taxon>
    </lineage>
</organism>
<dbReference type="Proteomes" id="UP001589605">
    <property type="component" value="Unassembled WGS sequence"/>
</dbReference>
<protein>
    <submittedName>
        <fullName evidence="1">Uncharacterized protein</fullName>
    </submittedName>
</protein>
<evidence type="ECO:0000313" key="2">
    <source>
        <dbReference type="Proteomes" id="UP001589605"/>
    </source>
</evidence>
<proteinExistence type="predicted"/>
<gene>
    <name evidence="1" type="ORF">ACFFVB_06035</name>
</gene>
<evidence type="ECO:0000313" key="1">
    <source>
        <dbReference type="EMBL" id="MFB9052635.1"/>
    </source>
</evidence>
<dbReference type="RefSeq" id="WP_382381815.1">
    <property type="nucleotide sequence ID" value="NZ_JBHMEZ010000003.1"/>
</dbReference>
<reference evidence="1 2" key="1">
    <citation type="submission" date="2024-09" db="EMBL/GenBank/DDBJ databases">
        <authorList>
            <person name="Sun Q."/>
            <person name="Mori K."/>
        </authorList>
    </citation>
    <scope>NUCLEOTIDE SEQUENCE [LARGE SCALE GENOMIC DNA]</scope>
    <source>
        <strain evidence="1 2">CECT 8286</strain>
    </source>
</reference>
<dbReference type="EMBL" id="JBHMEZ010000003">
    <property type="protein sequence ID" value="MFB9052635.1"/>
    <property type="molecule type" value="Genomic_DNA"/>
</dbReference>
<name>A0ABV5EZM0_9FLAO</name>
<accession>A0ABV5EZM0</accession>
<comment type="caution">
    <text evidence="1">The sequence shown here is derived from an EMBL/GenBank/DDBJ whole genome shotgun (WGS) entry which is preliminary data.</text>
</comment>
<sequence>MKEKRILYFLFFACVLTQSFVLSDSIQKLDTILTSANSQLNTYCTSPIYSKEHGLGKATSAYFRDTTGIKNGVNLDLKSKKSCHSHIKKQQDGITKIT</sequence>